<evidence type="ECO:0000313" key="2">
    <source>
        <dbReference type="EMBL" id="OGY56518.1"/>
    </source>
</evidence>
<dbReference type="InterPro" id="IPR015947">
    <property type="entry name" value="PUA-like_sf"/>
</dbReference>
<dbReference type="Gene3D" id="2.30.130.30">
    <property type="entry name" value="Hypothetical protein"/>
    <property type="match status" value="1"/>
</dbReference>
<dbReference type="SUPFAM" id="SSF88697">
    <property type="entry name" value="PUA domain-like"/>
    <property type="match status" value="1"/>
</dbReference>
<evidence type="ECO:0000259" key="1">
    <source>
        <dbReference type="Pfam" id="PF12961"/>
    </source>
</evidence>
<name>A0A1G1YVU8_9BACT</name>
<dbReference type="AlphaFoldDB" id="A0A1G1YVU8"/>
<protein>
    <recommendedName>
        <fullName evidence="1">DUF3850 domain-containing protein</fullName>
    </recommendedName>
</protein>
<feature type="domain" description="DUF3850" evidence="1">
    <location>
        <begin position="7"/>
        <end position="64"/>
    </location>
</feature>
<dbReference type="InterPro" id="IPR039440">
    <property type="entry name" value="DUF3850"/>
</dbReference>
<dbReference type="EMBL" id="MHIT01000025">
    <property type="protein sequence ID" value="OGY56518.1"/>
    <property type="molecule type" value="Genomic_DNA"/>
</dbReference>
<dbReference type="Proteomes" id="UP000177062">
    <property type="component" value="Unassembled WGS sequence"/>
</dbReference>
<comment type="caution">
    <text evidence="2">The sequence shown here is derived from an EMBL/GenBank/DDBJ whole genome shotgun (WGS) entry which is preliminary data.</text>
</comment>
<organism evidence="2 3">
    <name type="scientific">Candidatus Colwellbacteria bacterium RBG_13_48_8</name>
    <dbReference type="NCBI Taxonomy" id="1797685"/>
    <lineage>
        <taxon>Bacteria</taxon>
        <taxon>Candidatus Colwelliibacteriota</taxon>
    </lineage>
</organism>
<sequence>MAVIKKKSWPQMFEAVSSGKRKFDLRLGDFEVKEGDTLILEEWNPEKKDYTGRKIEKKVTHVSKFRVDTIPFWADQEIREKGLQIISLE</sequence>
<evidence type="ECO:0000313" key="3">
    <source>
        <dbReference type="Proteomes" id="UP000177062"/>
    </source>
</evidence>
<gene>
    <name evidence="2" type="ORF">A2Y84_01090</name>
</gene>
<reference evidence="2 3" key="1">
    <citation type="journal article" date="2016" name="Nat. Commun.">
        <title>Thousands of microbial genomes shed light on interconnected biogeochemical processes in an aquifer system.</title>
        <authorList>
            <person name="Anantharaman K."/>
            <person name="Brown C.T."/>
            <person name="Hug L.A."/>
            <person name="Sharon I."/>
            <person name="Castelle C.J."/>
            <person name="Probst A.J."/>
            <person name="Thomas B.C."/>
            <person name="Singh A."/>
            <person name="Wilkins M.J."/>
            <person name="Karaoz U."/>
            <person name="Brodie E.L."/>
            <person name="Williams K.H."/>
            <person name="Hubbard S.S."/>
            <person name="Banfield J.F."/>
        </authorList>
    </citation>
    <scope>NUCLEOTIDE SEQUENCE [LARGE SCALE GENOMIC DNA]</scope>
</reference>
<dbReference type="Pfam" id="PF12961">
    <property type="entry name" value="DUF3850"/>
    <property type="match status" value="1"/>
</dbReference>
<proteinExistence type="predicted"/>
<accession>A0A1G1YVU8</accession>